<feature type="compositionally biased region" description="Low complexity" evidence="1">
    <location>
        <begin position="92"/>
        <end position="106"/>
    </location>
</feature>
<accession>A0A2N1J7L3</accession>
<dbReference type="Proteomes" id="UP000232875">
    <property type="component" value="Unassembled WGS sequence"/>
</dbReference>
<evidence type="ECO:0000313" key="2">
    <source>
        <dbReference type="EMBL" id="PKI82540.1"/>
    </source>
</evidence>
<dbReference type="EMBL" id="KZ454994">
    <property type="protein sequence ID" value="PKI82540.1"/>
    <property type="molecule type" value="Genomic_DNA"/>
</dbReference>
<proteinExistence type="predicted"/>
<feature type="compositionally biased region" description="Basic and acidic residues" evidence="1">
    <location>
        <begin position="175"/>
        <end position="228"/>
    </location>
</feature>
<gene>
    <name evidence="2" type="ORF">MVES_003376</name>
</gene>
<sequence>MTPAVALAKALMDAFDSGSELSSVGSDEEARVDSVLVPSSSEKRKDGSENKKRPKRPRVEQEAQSDSEYESDAVVKQEKPRIKPAKQPLKRTAAPTTASKAATPNPVSNSAPKPTPKQTTPNPAHTQADGLESTAIATESQRPTPRPKPEKSFASNMSGWDQLFGPIANATPKQTDTRLKDETPEQRAAIEEQRVKERGEAQRIRDAQAKEERAREQQQKEVKEREQARQQQQVPPPPVRPAEVRTPQSNQMDLLSGSRAITGFEEDMGTERRHLRASRFGAGLHHLSKDK</sequence>
<dbReference type="OrthoDB" id="3362813at2759"/>
<dbReference type="AlphaFoldDB" id="A0A2N1J7L3"/>
<protein>
    <submittedName>
        <fullName evidence="2">Uncharacterized protein</fullName>
    </submittedName>
</protein>
<name>A0A2N1J7L3_9BASI</name>
<reference evidence="2 3" key="1">
    <citation type="submission" date="2017-10" db="EMBL/GenBank/DDBJ databases">
        <title>A novel species of cold-tolerant Malassezia isolated from bats.</title>
        <authorList>
            <person name="Lorch J.M."/>
            <person name="Palmer J.M."/>
            <person name="Vanderwolf K.J."/>
            <person name="Schmidt K.Z."/>
            <person name="Verant M.L."/>
            <person name="Weller T.J."/>
            <person name="Blehert D.S."/>
        </authorList>
    </citation>
    <scope>NUCLEOTIDE SEQUENCE [LARGE SCALE GENOMIC DNA]</scope>
    <source>
        <strain evidence="2 3">NWHC:44797-103</strain>
    </source>
</reference>
<feature type="compositionally biased region" description="Basic and acidic residues" evidence="1">
    <location>
        <begin position="41"/>
        <end position="61"/>
    </location>
</feature>
<organism evidence="2 3">
    <name type="scientific">Malassezia vespertilionis</name>
    <dbReference type="NCBI Taxonomy" id="2020962"/>
    <lineage>
        <taxon>Eukaryota</taxon>
        <taxon>Fungi</taxon>
        <taxon>Dikarya</taxon>
        <taxon>Basidiomycota</taxon>
        <taxon>Ustilaginomycotina</taxon>
        <taxon>Malasseziomycetes</taxon>
        <taxon>Malasseziales</taxon>
        <taxon>Malasseziaceae</taxon>
        <taxon>Malassezia</taxon>
    </lineage>
</organism>
<feature type="region of interest" description="Disordered" evidence="1">
    <location>
        <begin position="16"/>
        <end position="291"/>
    </location>
</feature>
<evidence type="ECO:0000256" key="1">
    <source>
        <dbReference type="SAM" id="MobiDB-lite"/>
    </source>
</evidence>
<keyword evidence="3" id="KW-1185">Reference proteome</keyword>
<evidence type="ECO:0000313" key="3">
    <source>
        <dbReference type="Proteomes" id="UP000232875"/>
    </source>
</evidence>